<comment type="similarity">
    <text evidence="2">Belongs to the ARPC2 family.</text>
</comment>
<accession>A0AAN7GNA3</accession>
<dbReference type="GO" id="GO:0034314">
    <property type="term" value="P:Arp2/3 complex-mediated actin nucleation"/>
    <property type="evidence" value="ECO:0007669"/>
    <property type="project" value="InterPro"/>
</dbReference>
<dbReference type="PANTHER" id="PTHR12058:SF0">
    <property type="entry name" value="ACTIN-RELATED PROTEIN 2_3 COMPLEX SUBUNIT 2"/>
    <property type="match status" value="1"/>
</dbReference>
<dbReference type="Pfam" id="PF05558">
    <property type="entry name" value="DREPP"/>
    <property type="match status" value="1"/>
</dbReference>
<dbReference type="Proteomes" id="UP001345219">
    <property type="component" value="Chromosome 1"/>
</dbReference>
<dbReference type="SUPFAM" id="SSF69645">
    <property type="entry name" value="Arp2/3 complex subunits"/>
    <property type="match status" value="1"/>
</dbReference>
<keyword evidence="5" id="KW-0206">Cytoskeleton</keyword>
<comment type="caution">
    <text evidence="7">The sequence shown here is derived from an EMBL/GenBank/DDBJ whole genome shotgun (WGS) entry which is preliminary data.</text>
</comment>
<dbReference type="InterPro" id="IPR008469">
    <property type="entry name" value="DREPP"/>
</dbReference>
<dbReference type="AlphaFoldDB" id="A0AAN7GNA3"/>
<dbReference type="Gene3D" id="3.30.1460.20">
    <property type="match status" value="1"/>
</dbReference>
<evidence type="ECO:0000313" key="8">
    <source>
        <dbReference type="Proteomes" id="UP001345219"/>
    </source>
</evidence>
<keyword evidence="8" id="KW-1185">Reference proteome</keyword>
<organism evidence="7 8">
    <name type="scientific">Trapa incisa</name>
    <dbReference type="NCBI Taxonomy" id="236973"/>
    <lineage>
        <taxon>Eukaryota</taxon>
        <taxon>Viridiplantae</taxon>
        <taxon>Streptophyta</taxon>
        <taxon>Embryophyta</taxon>
        <taxon>Tracheophyta</taxon>
        <taxon>Spermatophyta</taxon>
        <taxon>Magnoliopsida</taxon>
        <taxon>eudicotyledons</taxon>
        <taxon>Gunneridae</taxon>
        <taxon>Pentapetalae</taxon>
        <taxon>rosids</taxon>
        <taxon>malvids</taxon>
        <taxon>Myrtales</taxon>
        <taxon>Lythraceae</taxon>
        <taxon>Trapa</taxon>
    </lineage>
</organism>
<dbReference type="PANTHER" id="PTHR12058">
    <property type="entry name" value="ARP2/3 COMPLEX 34 KDA SUBUNIT"/>
    <property type="match status" value="1"/>
</dbReference>
<keyword evidence="6" id="KW-0175">Coiled coil</keyword>
<name>A0AAN7GNA3_9MYRT</name>
<dbReference type="EMBL" id="JAXIOK010000023">
    <property type="protein sequence ID" value="KAK4742517.1"/>
    <property type="molecule type" value="Genomic_DNA"/>
</dbReference>
<dbReference type="InterPro" id="IPR007188">
    <property type="entry name" value="ARPC2"/>
</dbReference>
<dbReference type="GO" id="GO:0005200">
    <property type="term" value="F:structural constituent of cytoskeleton"/>
    <property type="evidence" value="ECO:0007669"/>
    <property type="project" value="TreeGrafter"/>
</dbReference>
<evidence type="ECO:0008006" key="9">
    <source>
        <dbReference type="Google" id="ProtNLM"/>
    </source>
</evidence>
<keyword evidence="4" id="KW-0009">Actin-binding</keyword>
<proteinExistence type="inferred from homology"/>
<dbReference type="GO" id="GO:0051015">
    <property type="term" value="F:actin filament binding"/>
    <property type="evidence" value="ECO:0007669"/>
    <property type="project" value="TreeGrafter"/>
</dbReference>
<dbReference type="GO" id="GO:0005886">
    <property type="term" value="C:plasma membrane"/>
    <property type="evidence" value="ECO:0007669"/>
    <property type="project" value="InterPro"/>
</dbReference>
<dbReference type="GO" id="GO:0005885">
    <property type="term" value="C:Arp2/3 protein complex"/>
    <property type="evidence" value="ECO:0007669"/>
    <property type="project" value="InterPro"/>
</dbReference>
<reference evidence="7 8" key="1">
    <citation type="journal article" date="2023" name="Hortic Res">
        <title>Pangenome of water caltrop reveals structural variations and asymmetric subgenome divergence after allopolyploidization.</title>
        <authorList>
            <person name="Zhang X."/>
            <person name="Chen Y."/>
            <person name="Wang L."/>
            <person name="Yuan Y."/>
            <person name="Fang M."/>
            <person name="Shi L."/>
            <person name="Lu R."/>
            <person name="Comes H.P."/>
            <person name="Ma Y."/>
            <person name="Chen Y."/>
            <person name="Huang G."/>
            <person name="Zhou Y."/>
            <person name="Zheng Z."/>
            <person name="Qiu Y."/>
        </authorList>
    </citation>
    <scope>NUCLEOTIDE SEQUENCE [LARGE SCALE GENOMIC DNA]</scope>
    <source>
        <tissue evidence="7">Roots</tissue>
    </source>
</reference>
<dbReference type="GO" id="GO:0030041">
    <property type="term" value="P:actin filament polymerization"/>
    <property type="evidence" value="ECO:0007669"/>
    <property type="project" value="InterPro"/>
</dbReference>
<feature type="coiled-coil region" evidence="6">
    <location>
        <begin position="33"/>
        <end position="60"/>
    </location>
</feature>
<sequence length="164" mass="18717">MGYWKSKVLPKIKKVFEKNGNKAAAAEACRSFDESKEEINKELKEKKIDLQQKVIEIYEASSEEIKVEKVIVVYPMRFSDMIDTVLATSFLQEFVEARRTAGLNNAPSCTWSSSPPLELKKAPPEALSANAGFLPCEVRVKRVLYYSNTKCVIVRFNQWRWCSG</sequence>
<keyword evidence="3" id="KW-0963">Cytoplasm</keyword>
<evidence type="ECO:0000256" key="5">
    <source>
        <dbReference type="ARBA" id="ARBA00023212"/>
    </source>
</evidence>
<dbReference type="InterPro" id="IPR034666">
    <property type="entry name" value="ARPC2/4"/>
</dbReference>
<evidence type="ECO:0000256" key="3">
    <source>
        <dbReference type="ARBA" id="ARBA00022490"/>
    </source>
</evidence>
<protein>
    <recommendedName>
        <fullName evidence="9">Plasma membrane-associated cation-binding protein 1</fullName>
    </recommendedName>
</protein>
<evidence type="ECO:0000256" key="2">
    <source>
        <dbReference type="ARBA" id="ARBA00007192"/>
    </source>
</evidence>
<gene>
    <name evidence="7" type="ORF">SAY87_000518</name>
</gene>
<comment type="subcellular location">
    <subcellularLocation>
        <location evidence="1">Cytoplasm</location>
        <location evidence="1">Cytoskeleton</location>
    </subcellularLocation>
</comment>
<evidence type="ECO:0000256" key="6">
    <source>
        <dbReference type="SAM" id="Coils"/>
    </source>
</evidence>
<evidence type="ECO:0000256" key="1">
    <source>
        <dbReference type="ARBA" id="ARBA00004245"/>
    </source>
</evidence>
<evidence type="ECO:0000313" key="7">
    <source>
        <dbReference type="EMBL" id="KAK4742517.1"/>
    </source>
</evidence>
<evidence type="ECO:0000256" key="4">
    <source>
        <dbReference type="ARBA" id="ARBA00023203"/>
    </source>
</evidence>